<sequence>MTEVEVRELYKEILAEEDWYPFDPADNSLPAGLANKARTLFFEGDVEFLENIKMGKTSKNIDPKVEKQRGARSSVIPMDHEIQVGVGALLKYPHVFDPMFLVTLAKEGGFQGLAINPNRLKRHMKEWDEFRGKYGEIAIIAKINDASRMTDPKYVAPRFASIRDAKDIKV</sequence>
<dbReference type="Gene3D" id="3.20.20.70">
    <property type="entry name" value="Aldolase class I"/>
    <property type="match status" value="1"/>
</dbReference>
<protein>
    <submittedName>
        <fullName evidence="1">Uncharacterized protein</fullName>
    </submittedName>
</protein>
<accession>X0SB04</accession>
<comment type="caution">
    <text evidence="1">The sequence shown here is derived from an EMBL/GenBank/DDBJ whole genome shotgun (WGS) entry which is preliminary data.</text>
</comment>
<feature type="non-terminal residue" evidence="1">
    <location>
        <position position="170"/>
    </location>
</feature>
<gene>
    <name evidence="1" type="ORF">S01H1_08668</name>
</gene>
<dbReference type="InterPro" id="IPR013785">
    <property type="entry name" value="Aldolase_TIM"/>
</dbReference>
<dbReference type="SUPFAM" id="SSF51569">
    <property type="entry name" value="Aldolase"/>
    <property type="match status" value="1"/>
</dbReference>
<evidence type="ECO:0000313" key="1">
    <source>
        <dbReference type="EMBL" id="GAF78199.1"/>
    </source>
</evidence>
<proteinExistence type="predicted"/>
<dbReference type="AlphaFoldDB" id="X0SB04"/>
<reference evidence="1" key="1">
    <citation type="journal article" date="2014" name="Front. Microbiol.">
        <title>High frequency of phylogenetically diverse reductive dehalogenase-homologous genes in deep subseafloor sedimentary metagenomes.</title>
        <authorList>
            <person name="Kawai M."/>
            <person name="Futagami T."/>
            <person name="Toyoda A."/>
            <person name="Takaki Y."/>
            <person name="Nishi S."/>
            <person name="Hori S."/>
            <person name="Arai W."/>
            <person name="Tsubouchi T."/>
            <person name="Morono Y."/>
            <person name="Uchiyama I."/>
            <person name="Ito T."/>
            <person name="Fujiyama A."/>
            <person name="Inagaki F."/>
            <person name="Takami H."/>
        </authorList>
    </citation>
    <scope>NUCLEOTIDE SEQUENCE</scope>
    <source>
        <strain evidence="1">Expedition CK06-06</strain>
    </source>
</reference>
<organism evidence="1">
    <name type="scientific">marine sediment metagenome</name>
    <dbReference type="NCBI Taxonomy" id="412755"/>
    <lineage>
        <taxon>unclassified sequences</taxon>
        <taxon>metagenomes</taxon>
        <taxon>ecological metagenomes</taxon>
    </lineage>
</organism>
<name>X0SB04_9ZZZZ</name>
<dbReference type="EMBL" id="BARS01004437">
    <property type="protein sequence ID" value="GAF78199.1"/>
    <property type="molecule type" value="Genomic_DNA"/>
</dbReference>